<dbReference type="HOGENOM" id="CLU_1311898_0_0_1"/>
<dbReference type="AlphaFoldDB" id="A0A0E0JCQ2"/>
<accession>A0A0E0JCQ2</accession>
<evidence type="ECO:0000256" key="1">
    <source>
        <dbReference type="SAM" id="MobiDB-lite"/>
    </source>
</evidence>
<dbReference type="Gramene" id="ONIVA12G18420.1">
    <property type="protein sequence ID" value="ONIVA12G18420.1"/>
    <property type="gene ID" value="ONIVA12G18420"/>
</dbReference>
<evidence type="ECO:0000313" key="3">
    <source>
        <dbReference type="Proteomes" id="UP000006591"/>
    </source>
</evidence>
<evidence type="ECO:0008006" key="4">
    <source>
        <dbReference type="Google" id="ProtNLM"/>
    </source>
</evidence>
<dbReference type="Proteomes" id="UP000006591">
    <property type="component" value="Chromosome 12"/>
</dbReference>
<evidence type="ECO:0000313" key="2">
    <source>
        <dbReference type="EnsemblPlants" id="ONIVA12G18420.1"/>
    </source>
</evidence>
<keyword evidence="3" id="KW-1185">Reference proteome</keyword>
<name>A0A0E0JCQ2_ORYNI</name>
<organism evidence="2">
    <name type="scientific">Oryza nivara</name>
    <name type="common">Indian wild rice</name>
    <name type="synonym">Oryza sativa f. spontanea</name>
    <dbReference type="NCBI Taxonomy" id="4536"/>
    <lineage>
        <taxon>Eukaryota</taxon>
        <taxon>Viridiplantae</taxon>
        <taxon>Streptophyta</taxon>
        <taxon>Embryophyta</taxon>
        <taxon>Tracheophyta</taxon>
        <taxon>Spermatophyta</taxon>
        <taxon>Magnoliopsida</taxon>
        <taxon>Liliopsida</taxon>
        <taxon>Poales</taxon>
        <taxon>Poaceae</taxon>
        <taxon>BOP clade</taxon>
        <taxon>Oryzoideae</taxon>
        <taxon>Oryzeae</taxon>
        <taxon>Oryzinae</taxon>
        <taxon>Oryza</taxon>
    </lineage>
</organism>
<protein>
    <recommendedName>
        <fullName evidence="4">DUF834 domain-containing protein</fullName>
    </recommendedName>
</protein>
<feature type="region of interest" description="Disordered" evidence="1">
    <location>
        <begin position="118"/>
        <end position="168"/>
    </location>
</feature>
<reference evidence="2" key="2">
    <citation type="submission" date="2018-04" db="EMBL/GenBank/DDBJ databases">
        <title>OnivRS2 (Oryza nivara Reference Sequence Version 2).</title>
        <authorList>
            <person name="Zhang J."/>
            <person name="Kudrna D."/>
            <person name="Lee S."/>
            <person name="Talag J."/>
            <person name="Rajasekar S."/>
            <person name="Welchert J."/>
            <person name="Hsing Y.-I."/>
            <person name="Wing R.A."/>
        </authorList>
    </citation>
    <scope>NUCLEOTIDE SEQUENCE [LARGE SCALE GENOMIC DNA]</scope>
    <source>
        <strain evidence="2">SL10</strain>
    </source>
</reference>
<dbReference type="EnsemblPlants" id="ONIVA12G18420.1">
    <property type="protein sequence ID" value="ONIVA12G18420.1"/>
    <property type="gene ID" value="ONIVA12G18420"/>
</dbReference>
<reference evidence="2" key="1">
    <citation type="submission" date="2015-04" db="UniProtKB">
        <authorList>
            <consortium name="EnsemblPlants"/>
        </authorList>
    </citation>
    <scope>IDENTIFICATION</scope>
    <source>
        <strain evidence="2">SL10</strain>
    </source>
</reference>
<proteinExistence type="predicted"/>
<sequence length="210" mass="22217">MRWRRWGRGCARRRRPAAGARLREAACGGGAVRGGGASVGRGCARRRRRRLAACGCAAQARSVGGAAVRGGGPQAPLSRCATCGPCGGGGGERRRVWSYGSQFFVLFLLPFSLPRDGGKKPTHLAGRSRDADDGKGGVTVATEEGEHDASNGARGGSMHVPLRRPGTARRRLDEDVRLRVADVARWGLRADASMADSKTREVQPNAEAYP</sequence>